<feature type="chain" id="PRO_5016913683" evidence="1">
    <location>
        <begin position="18"/>
        <end position="189"/>
    </location>
</feature>
<dbReference type="PANTHER" id="PTHR22802">
    <property type="entry name" value="C-TYPE LECTIN SUPERFAMILY MEMBER"/>
    <property type="match status" value="1"/>
</dbReference>
<evidence type="ECO:0000259" key="2">
    <source>
        <dbReference type="PROSITE" id="PS50041"/>
    </source>
</evidence>
<dbReference type="GO" id="GO:0030246">
    <property type="term" value="F:carbohydrate binding"/>
    <property type="evidence" value="ECO:0007669"/>
    <property type="project" value="UniProtKB-KW"/>
</dbReference>
<dbReference type="InterPro" id="IPR051004">
    <property type="entry name" value="DC-SIGN_domain-containing"/>
</dbReference>
<feature type="non-terminal residue" evidence="3">
    <location>
        <position position="1"/>
    </location>
</feature>
<dbReference type="PANTHER" id="PTHR22802:SF458">
    <property type="entry name" value="C-TYPE LECTIN DOMAIN-CONTAINING PROTEIN"/>
    <property type="match status" value="1"/>
</dbReference>
<sequence length="189" mass="21616">MLRTLLVLCLALVVCSSRRADIEEPEFESPIEAETGNDVEELDCKIGFIRIAGNCYSFNQIKMSWSNAELACNNQEAQLASVLDDEQYNGLLGHINANYPGTYWTSGAIRSGQWIWTTNGKLMAQKWWGRNPGTAPNQCAYFCSKTLKYWNKQCDGQLGFICEEVKKTVPEASKYTQQLRRKSWNRLYY</sequence>
<evidence type="ECO:0000313" key="3">
    <source>
        <dbReference type="EMBL" id="AXR98459.1"/>
    </source>
</evidence>
<keyword evidence="3" id="KW-0430">Lectin</keyword>
<proteinExistence type="evidence at transcript level"/>
<protein>
    <submittedName>
        <fullName evidence="3">Galactose-specific lectin nattectin-like protein</fullName>
    </submittedName>
</protein>
<dbReference type="EMBL" id="MG910471">
    <property type="protein sequence ID" value="AXR98459.1"/>
    <property type="molecule type" value="mRNA"/>
</dbReference>
<dbReference type="AlphaFoldDB" id="A0A346QR69"/>
<dbReference type="InterPro" id="IPR001304">
    <property type="entry name" value="C-type_lectin-like"/>
</dbReference>
<evidence type="ECO:0000256" key="1">
    <source>
        <dbReference type="SAM" id="SignalP"/>
    </source>
</evidence>
<organism evidence="3">
    <name type="scientific">Procambarus clarkii</name>
    <name type="common">Red swamp crayfish</name>
    <dbReference type="NCBI Taxonomy" id="6728"/>
    <lineage>
        <taxon>Eukaryota</taxon>
        <taxon>Metazoa</taxon>
        <taxon>Ecdysozoa</taxon>
        <taxon>Arthropoda</taxon>
        <taxon>Crustacea</taxon>
        <taxon>Multicrustacea</taxon>
        <taxon>Malacostraca</taxon>
        <taxon>Eumalacostraca</taxon>
        <taxon>Eucarida</taxon>
        <taxon>Decapoda</taxon>
        <taxon>Pleocyemata</taxon>
        <taxon>Astacidea</taxon>
        <taxon>Astacoidea</taxon>
        <taxon>Cambaridae</taxon>
        <taxon>Procambarus</taxon>
    </lineage>
</organism>
<accession>A0A346QR69</accession>
<name>A0A346QR69_PROCL</name>
<feature type="non-terminal residue" evidence="3">
    <location>
        <position position="189"/>
    </location>
</feature>
<gene>
    <name evidence="3" type="primary">Natte</name>
</gene>
<dbReference type="SMART" id="SM00034">
    <property type="entry name" value="CLECT"/>
    <property type="match status" value="1"/>
</dbReference>
<dbReference type="SMR" id="A0A346QR69"/>
<dbReference type="Gene3D" id="3.10.100.10">
    <property type="entry name" value="Mannose-Binding Protein A, subunit A"/>
    <property type="match status" value="1"/>
</dbReference>
<dbReference type="CDD" id="cd00037">
    <property type="entry name" value="CLECT"/>
    <property type="match status" value="1"/>
</dbReference>
<dbReference type="SUPFAM" id="SSF56436">
    <property type="entry name" value="C-type lectin-like"/>
    <property type="match status" value="1"/>
</dbReference>
<feature type="domain" description="C-type lectin" evidence="2">
    <location>
        <begin position="51"/>
        <end position="163"/>
    </location>
</feature>
<feature type="signal peptide" evidence="1">
    <location>
        <begin position="1"/>
        <end position="17"/>
    </location>
</feature>
<dbReference type="PROSITE" id="PS50041">
    <property type="entry name" value="C_TYPE_LECTIN_2"/>
    <property type="match status" value="1"/>
</dbReference>
<dbReference type="InterPro" id="IPR016187">
    <property type="entry name" value="CTDL_fold"/>
</dbReference>
<reference evidence="3" key="1">
    <citation type="submission" date="2018-02" db="EMBL/GenBank/DDBJ databases">
        <title>Transcriptome of the abdominal nerve cord of crayfish Procambarus clarkii.</title>
        <authorList>
            <person name="Gonzalez-Barrios J.A."/>
            <person name="Calderon-Rosete G."/>
            <person name="Rodriguez-Sosa L."/>
            <person name="Lara-Lozano M."/>
            <person name="Pina-Leyva C."/>
        </authorList>
    </citation>
    <scope>NUCLEOTIDE SEQUENCE</scope>
    <source>
        <strain evidence="3">Pc02122016</strain>
        <tissue evidence="3">Abdominal nerve cord</tissue>
    </source>
</reference>
<dbReference type="InterPro" id="IPR016186">
    <property type="entry name" value="C-type_lectin-like/link_sf"/>
</dbReference>
<dbReference type="Pfam" id="PF00059">
    <property type="entry name" value="Lectin_C"/>
    <property type="match status" value="1"/>
</dbReference>
<keyword evidence="1" id="KW-0732">Signal</keyword>
<dbReference type="OrthoDB" id="6359822at2759"/>